<reference evidence="1 2" key="1">
    <citation type="submission" date="2018-11" db="EMBL/GenBank/DDBJ databases">
        <authorList>
            <consortium name="Pathogen Informatics"/>
        </authorList>
    </citation>
    <scope>NUCLEOTIDE SEQUENCE [LARGE SCALE GENOMIC DNA]</scope>
    <source>
        <strain evidence="1 2">Zambia</strain>
    </source>
</reference>
<sequence length="141" mass="16408">MLSVNLIDINTHNVIKKYKQPFSEHENLISNIDYTNFSIEKQKNVNVNSKRHLGSIDTKLFDIQGFILKKKFPMNNLILFPFETDNPYEDDRILAQMIYVPVQVLEIFKNVILHSNPFITFKPITNVVIASINCHKLLTSM</sequence>
<name>A0A3P8CD54_9TREM</name>
<dbReference type="Proteomes" id="UP000277204">
    <property type="component" value="Unassembled WGS sequence"/>
</dbReference>
<organism evidence="1 2">
    <name type="scientific">Schistosoma margrebowiei</name>
    <dbReference type="NCBI Taxonomy" id="48269"/>
    <lineage>
        <taxon>Eukaryota</taxon>
        <taxon>Metazoa</taxon>
        <taxon>Spiralia</taxon>
        <taxon>Lophotrochozoa</taxon>
        <taxon>Platyhelminthes</taxon>
        <taxon>Trematoda</taxon>
        <taxon>Digenea</taxon>
        <taxon>Strigeidida</taxon>
        <taxon>Schistosomatoidea</taxon>
        <taxon>Schistosomatidae</taxon>
        <taxon>Schistosoma</taxon>
    </lineage>
</organism>
<evidence type="ECO:0000313" key="1">
    <source>
        <dbReference type="EMBL" id="VDP28620.1"/>
    </source>
</evidence>
<proteinExistence type="predicted"/>
<protein>
    <submittedName>
        <fullName evidence="1">Uncharacterized protein</fullName>
    </submittedName>
</protein>
<evidence type="ECO:0000313" key="2">
    <source>
        <dbReference type="Proteomes" id="UP000277204"/>
    </source>
</evidence>
<dbReference type="AlphaFoldDB" id="A0A3P8CD54"/>
<dbReference type="EMBL" id="UZAI01017714">
    <property type="protein sequence ID" value="VDP28620.1"/>
    <property type="molecule type" value="Genomic_DNA"/>
</dbReference>
<gene>
    <name evidence="1" type="ORF">SMRZ_LOCUS18648</name>
</gene>
<keyword evidence="2" id="KW-1185">Reference proteome</keyword>
<accession>A0A3P8CD54</accession>